<proteinExistence type="predicted"/>
<keyword evidence="1" id="KW-0175">Coiled coil</keyword>
<organism evidence="2 3">
    <name type="scientific">Sporomusa ovata</name>
    <dbReference type="NCBI Taxonomy" id="2378"/>
    <lineage>
        <taxon>Bacteria</taxon>
        <taxon>Bacillati</taxon>
        <taxon>Bacillota</taxon>
        <taxon>Negativicutes</taxon>
        <taxon>Selenomonadales</taxon>
        <taxon>Sporomusaceae</taxon>
        <taxon>Sporomusa</taxon>
    </lineage>
</organism>
<gene>
    <name evidence="2" type="ORF">SpAn4DRAFT_3869</name>
</gene>
<dbReference type="Proteomes" id="UP000049855">
    <property type="component" value="Unassembled WGS sequence"/>
</dbReference>
<dbReference type="AlphaFoldDB" id="A0A0U1KXG3"/>
<name>A0A0U1KXG3_9FIRM</name>
<keyword evidence="3" id="KW-1185">Reference proteome</keyword>
<feature type="coiled-coil region" evidence="1">
    <location>
        <begin position="7"/>
        <end position="41"/>
    </location>
</feature>
<evidence type="ECO:0000256" key="1">
    <source>
        <dbReference type="SAM" id="Coils"/>
    </source>
</evidence>
<accession>A0A0U1KXG3</accession>
<reference evidence="3" key="1">
    <citation type="submission" date="2015-03" db="EMBL/GenBank/DDBJ databases">
        <authorList>
            <person name="Nijsse Bart"/>
        </authorList>
    </citation>
    <scope>NUCLEOTIDE SEQUENCE [LARGE SCALE GENOMIC DNA]</scope>
</reference>
<dbReference type="EMBL" id="CTRP01000004">
    <property type="protein sequence ID" value="CQR71364.1"/>
    <property type="molecule type" value="Genomic_DNA"/>
</dbReference>
<protein>
    <submittedName>
        <fullName evidence="2">Uncharacterized protein</fullName>
    </submittedName>
</protein>
<evidence type="ECO:0000313" key="3">
    <source>
        <dbReference type="Proteomes" id="UP000049855"/>
    </source>
</evidence>
<evidence type="ECO:0000313" key="2">
    <source>
        <dbReference type="EMBL" id="CQR71364.1"/>
    </source>
</evidence>
<sequence length="72" mass="8334">MEVIDDISRLNKKVAELTARVEQAEGRKKALRDKAILLYEEMKDIQFYNMSSWERRAYAVVQALAGNEEETA</sequence>